<dbReference type="EMBL" id="FOVV01000002">
    <property type="protein sequence ID" value="SFN68151.1"/>
    <property type="molecule type" value="Genomic_DNA"/>
</dbReference>
<gene>
    <name evidence="1" type="ORF">SAMN05444065_102257</name>
</gene>
<evidence type="ECO:0000313" key="2">
    <source>
        <dbReference type="Proteomes" id="UP000183083"/>
    </source>
</evidence>
<name>A0AB38BNW6_PSESX</name>
<dbReference type="Proteomes" id="UP000183083">
    <property type="component" value="Unassembled WGS sequence"/>
</dbReference>
<proteinExistence type="predicted"/>
<evidence type="ECO:0000313" key="1">
    <source>
        <dbReference type="EMBL" id="SFN68151.1"/>
    </source>
</evidence>
<sequence>MTPASAPLLLLELFAITHNYAWQTGIQNSWKNIPTPLKSSVFIDQKALPKKFNPVLTVVKF</sequence>
<organism evidence="1 2">
    <name type="scientific">Pseudomonas syringae</name>
    <dbReference type="NCBI Taxonomy" id="317"/>
    <lineage>
        <taxon>Bacteria</taxon>
        <taxon>Pseudomonadati</taxon>
        <taxon>Pseudomonadota</taxon>
        <taxon>Gammaproteobacteria</taxon>
        <taxon>Pseudomonadales</taxon>
        <taxon>Pseudomonadaceae</taxon>
        <taxon>Pseudomonas</taxon>
    </lineage>
</organism>
<comment type="caution">
    <text evidence="1">The sequence shown here is derived from an EMBL/GenBank/DDBJ whole genome shotgun (WGS) entry which is preliminary data.</text>
</comment>
<accession>A0AB38BNW6</accession>
<reference evidence="1 2" key="1">
    <citation type="submission" date="2016-10" db="EMBL/GenBank/DDBJ databases">
        <authorList>
            <person name="Varghese N."/>
            <person name="Submissions S."/>
        </authorList>
    </citation>
    <scope>NUCLEOTIDE SEQUENCE [LARGE SCALE GENOMIC DNA]</scope>
    <source>
        <strain evidence="1 2">BS0292</strain>
    </source>
</reference>
<dbReference type="AlphaFoldDB" id="A0AB38BNW6"/>
<protein>
    <submittedName>
        <fullName evidence="1">Uncharacterized protein</fullName>
    </submittedName>
</protein>